<feature type="transmembrane region" description="Helical" evidence="8">
    <location>
        <begin position="6"/>
        <end position="27"/>
    </location>
</feature>
<dbReference type="Gene3D" id="3.30.450.40">
    <property type="match status" value="1"/>
</dbReference>
<dbReference type="GO" id="GO:0004673">
    <property type="term" value="F:protein histidine kinase activity"/>
    <property type="evidence" value="ECO:0007669"/>
    <property type="project" value="UniProtKB-EC"/>
</dbReference>
<dbReference type="InterPro" id="IPR003594">
    <property type="entry name" value="HATPase_dom"/>
</dbReference>
<dbReference type="PRINTS" id="PR00344">
    <property type="entry name" value="BCTRLSENSOR"/>
</dbReference>
<evidence type="ECO:0000256" key="3">
    <source>
        <dbReference type="ARBA" id="ARBA00022679"/>
    </source>
</evidence>
<dbReference type="GO" id="GO:0000156">
    <property type="term" value="F:phosphorelay response regulator activity"/>
    <property type="evidence" value="ECO:0007669"/>
    <property type="project" value="TreeGrafter"/>
</dbReference>
<proteinExistence type="predicted"/>
<protein>
    <recommendedName>
        <fullName evidence="2">histidine kinase</fullName>
        <ecNumber evidence="2">2.7.13.3</ecNumber>
    </recommendedName>
</protein>
<dbReference type="InterPro" id="IPR029016">
    <property type="entry name" value="GAF-like_dom_sf"/>
</dbReference>
<keyword evidence="4" id="KW-0547">Nucleotide-binding</keyword>
<keyword evidence="7" id="KW-0902">Two-component regulatory system</keyword>
<dbReference type="PROSITE" id="PS50109">
    <property type="entry name" value="HIS_KIN"/>
    <property type="match status" value="1"/>
</dbReference>
<dbReference type="InterPro" id="IPR005467">
    <property type="entry name" value="His_kinase_dom"/>
</dbReference>
<dbReference type="PANTHER" id="PTHR42878:SF7">
    <property type="entry name" value="SENSOR HISTIDINE KINASE GLRK"/>
    <property type="match status" value="1"/>
</dbReference>
<evidence type="ECO:0000313" key="10">
    <source>
        <dbReference type="EMBL" id="VAW53736.1"/>
    </source>
</evidence>
<evidence type="ECO:0000256" key="1">
    <source>
        <dbReference type="ARBA" id="ARBA00000085"/>
    </source>
</evidence>
<dbReference type="GO" id="GO:0005524">
    <property type="term" value="F:ATP binding"/>
    <property type="evidence" value="ECO:0007669"/>
    <property type="project" value="UniProtKB-KW"/>
</dbReference>
<evidence type="ECO:0000256" key="6">
    <source>
        <dbReference type="ARBA" id="ARBA00022840"/>
    </source>
</evidence>
<dbReference type="Gene3D" id="3.30.565.10">
    <property type="entry name" value="Histidine kinase-like ATPase, C-terminal domain"/>
    <property type="match status" value="1"/>
</dbReference>
<keyword evidence="6" id="KW-0067">ATP-binding</keyword>
<accession>A0A3B0XAA9</accession>
<feature type="transmembrane region" description="Helical" evidence="8">
    <location>
        <begin position="111"/>
        <end position="129"/>
    </location>
</feature>
<reference evidence="10" key="1">
    <citation type="submission" date="2018-06" db="EMBL/GenBank/DDBJ databases">
        <authorList>
            <person name="Zhirakovskaya E."/>
        </authorList>
    </citation>
    <scope>NUCLEOTIDE SEQUENCE</scope>
</reference>
<keyword evidence="5 10" id="KW-0418">Kinase</keyword>
<feature type="transmembrane region" description="Helical" evidence="8">
    <location>
        <begin position="240"/>
        <end position="262"/>
    </location>
</feature>
<dbReference type="SUPFAM" id="SSF55781">
    <property type="entry name" value="GAF domain-like"/>
    <property type="match status" value="1"/>
</dbReference>
<dbReference type="InterPro" id="IPR036890">
    <property type="entry name" value="HATPase_C_sf"/>
</dbReference>
<evidence type="ECO:0000256" key="2">
    <source>
        <dbReference type="ARBA" id="ARBA00012438"/>
    </source>
</evidence>
<keyword evidence="8" id="KW-0812">Transmembrane</keyword>
<dbReference type="SUPFAM" id="SSF55874">
    <property type="entry name" value="ATPase domain of HSP90 chaperone/DNA topoisomerase II/histidine kinase"/>
    <property type="match status" value="1"/>
</dbReference>
<keyword evidence="8" id="KW-0472">Membrane</keyword>
<feature type="transmembrane region" description="Helical" evidence="8">
    <location>
        <begin position="72"/>
        <end position="91"/>
    </location>
</feature>
<dbReference type="EC" id="2.7.13.3" evidence="2"/>
<evidence type="ECO:0000256" key="8">
    <source>
        <dbReference type="SAM" id="Phobius"/>
    </source>
</evidence>
<organism evidence="10">
    <name type="scientific">hydrothermal vent metagenome</name>
    <dbReference type="NCBI Taxonomy" id="652676"/>
    <lineage>
        <taxon>unclassified sequences</taxon>
        <taxon>metagenomes</taxon>
        <taxon>ecological metagenomes</taxon>
    </lineage>
</organism>
<feature type="transmembrane region" description="Helical" evidence="8">
    <location>
        <begin position="135"/>
        <end position="157"/>
    </location>
</feature>
<evidence type="ECO:0000256" key="7">
    <source>
        <dbReference type="ARBA" id="ARBA00023012"/>
    </source>
</evidence>
<dbReference type="EMBL" id="UOFE01000035">
    <property type="protein sequence ID" value="VAW53736.1"/>
    <property type="molecule type" value="Genomic_DNA"/>
</dbReference>
<keyword evidence="8" id="KW-1133">Transmembrane helix</keyword>
<dbReference type="AlphaFoldDB" id="A0A3B0XAA9"/>
<dbReference type="PANTHER" id="PTHR42878">
    <property type="entry name" value="TWO-COMPONENT HISTIDINE KINASE"/>
    <property type="match status" value="1"/>
</dbReference>
<name>A0A3B0XAA9_9ZZZZ</name>
<feature type="transmembrane region" description="Helical" evidence="8">
    <location>
        <begin position="34"/>
        <end position="52"/>
    </location>
</feature>
<dbReference type="InterPro" id="IPR050351">
    <property type="entry name" value="BphY/WalK/GraS-like"/>
</dbReference>
<dbReference type="InterPro" id="IPR014265">
    <property type="entry name" value="XrtA/PrsK"/>
</dbReference>
<evidence type="ECO:0000256" key="5">
    <source>
        <dbReference type="ARBA" id="ARBA00022777"/>
    </source>
</evidence>
<dbReference type="SMART" id="SM00387">
    <property type="entry name" value="HATPase_c"/>
    <property type="match status" value="1"/>
</dbReference>
<dbReference type="InterPro" id="IPR004358">
    <property type="entry name" value="Sig_transdc_His_kin-like_C"/>
</dbReference>
<feature type="transmembrane region" description="Helical" evidence="8">
    <location>
        <begin position="268"/>
        <end position="285"/>
    </location>
</feature>
<gene>
    <name evidence="10" type="ORF">MNBD_GAMMA05-1239</name>
</gene>
<dbReference type="Pfam" id="PF02518">
    <property type="entry name" value="HATPase_c"/>
    <property type="match status" value="1"/>
</dbReference>
<sequence>MNLGLYSYLAAGFAYSFFAVLLLFSWRESLQGKLLFFCVFASACWGFTAAQIALHDESYLVLYQSLEVLRYIVWYMFLFKLFDAAISGGNASESGHQKKSYQNFIRWAKPLSIGFATVLLLSEIFVDVLSVSGQFVFGIAGNVVLSLIGLTLLEQLFRNTSARHRWATKYLFLGAGGIFVFDFYLYTDALLFRNIDQDLWSARGVVHMLSVPLLAVSSARNKNWSLNIFVSRDIILNTTVILGGGFYLLAMAGAGYYLRIFGGDWGKVAQIMFLTLAIIFMFVILSSSQLRAKARVFLSKHFYKNKYDYRIEWLRLTEDLNNKSHNEDHFRTAIEAMANIVEARAGSLWLRDDKGDYKNSGVWQSVRLDDGLTENDSLIKFLIKTGFVVNLKDYSAGAKEYKKLSLPEWMLDDDLIWLIVPLHGVDGLLGFVVLSSPLVERSINWEDRDLLKTAAKQVTSYLTVLMTSSQLAEAKQFEVFSRLSAYMVHDLKNIAAELELIAINAKKHTSNPEFVKDAFGTVENAADDIKRLLMQLRNRRAEKEKKVLVDLIELVTEVVKSKQHILPAPQLRVESGAALVPLEKGRLMNVLAHLIENAQQATSPRGEIILTLSKVKDMRVIEIKDSGQGMDNEFIRNRLFKPFDTTKGNAGMGIGMYESREFIRQLGGDIYVKSKPEKGTIITLHIPFDLSGDDIDDVPS</sequence>
<feature type="domain" description="Histidine kinase" evidence="9">
    <location>
        <begin position="486"/>
        <end position="690"/>
    </location>
</feature>
<keyword evidence="3" id="KW-0808">Transferase</keyword>
<evidence type="ECO:0000256" key="4">
    <source>
        <dbReference type="ARBA" id="ARBA00022741"/>
    </source>
</evidence>
<dbReference type="NCBIfam" id="TIGR02916">
    <property type="entry name" value="PEP_his_kin"/>
    <property type="match status" value="1"/>
</dbReference>
<evidence type="ECO:0000259" key="9">
    <source>
        <dbReference type="PROSITE" id="PS50109"/>
    </source>
</evidence>
<feature type="transmembrane region" description="Helical" evidence="8">
    <location>
        <begin position="169"/>
        <end position="187"/>
    </location>
</feature>
<dbReference type="GO" id="GO:0007234">
    <property type="term" value="P:osmosensory signaling via phosphorelay pathway"/>
    <property type="evidence" value="ECO:0007669"/>
    <property type="project" value="TreeGrafter"/>
</dbReference>
<dbReference type="GO" id="GO:0030295">
    <property type="term" value="F:protein kinase activator activity"/>
    <property type="evidence" value="ECO:0007669"/>
    <property type="project" value="TreeGrafter"/>
</dbReference>
<comment type="catalytic activity">
    <reaction evidence="1">
        <text>ATP + protein L-histidine = ADP + protein N-phospho-L-histidine.</text>
        <dbReference type="EC" id="2.7.13.3"/>
    </reaction>
</comment>